<dbReference type="Proteomes" id="UP000635606">
    <property type="component" value="Unassembled WGS sequence"/>
</dbReference>
<keyword evidence="2" id="KW-1185">Reference proteome</keyword>
<proteinExistence type="predicted"/>
<dbReference type="RefSeq" id="WP_203933507.1">
    <property type="nucleotide sequence ID" value="NZ_BOPH01000122.1"/>
</dbReference>
<comment type="caution">
    <text evidence="1">The sequence shown here is derived from an EMBL/GenBank/DDBJ whole genome shotgun (WGS) entry which is preliminary data.</text>
</comment>
<name>A0A8J4A6F4_9ACTN</name>
<evidence type="ECO:0000313" key="2">
    <source>
        <dbReference type="Proteomes" id="UP000635606"/>
    </source>
</evidence>
<protein>
    <submittedName>
        <fullName evidence="1">Uncharacterized protein</fullName>
    </submittedName>
</protein>
<dbReference type="EMBL" id="BOPH01000122">
    <property type="protein sequence ID" value="GIJ73686.1"/>
    <property type="molecule type" value="Genomic_DNA"/>
</dbReference>
<organism evidence="1 2">
    <name type="scientific">Virgisporangium ochraceum</name>
    <dbReference type="NCBI Taxonomy" id="65505"/>
    <lineage>
        <taxon>Bacteria</taxon>
        <taxon>Bacillati</taxon>
        <taxon>Actinomycetota</taxon>
        <taxon>Actinomycetes</taxon>
        <taxon>Micromonosporales</taxon>
        <taxon>Micromonosporaceae</taxon>
        <taxon>Virgisporangium</taxon>
    </lineage>
</organism>
<sequence>MGRFGTGRAPMGRQEVDEALRTLAADHQRIAEALYAMDTHPAHTLLATAPTSGRTAAAWNEAQVRMGAIWADFTAFGTALDAARVARARKARPGGSDLARLTDLLTGPAVTTSGPAGALPLPVAVRYLIDCCMAVTVAFDQIATAADAVANRLAPIAAAIAEAERLSADLGDPPATITGRRTELAEISAVAVADPLGAAAGGELDATLRRLAANATAARDRLQAAVAVKTGLGARRAATSAAIDDVVAAEEAVHAAYAVAHEKIADPGLPPPPSAAPGLRDRWTALAAPGGGPPGSAGLLRFGAELDDLDRAVAAARQRADLLRSAATGLVERRDELRGRLDAYRVKGARLGLAEHPDLTERHRAAHGLLYTRPCDLPAATKAVHAYQQLLATLTAAPIEGRKPR</sequence>
<dbReference type="AlphaFoldDB" id="A0A8J4A6F4"/>
<gene>
    <name evidence="1" type="ORF">Voc01_086030</name>
</gene>
<evidence type="ECO:0000313" key="1">
    <source>
        <dbReference type="EMBL" id="GIJ73686.1"/>
    </source>
</evidence>
<reference evidence="1" key="1">
    <citation type="submission" date="2021-01" db="EMBL/GenBank/DDBJ databases">
        <title>Whole genome shotgun sequence of Virgisporangium ochraceum NBRC 16418.</title>
        <authorList>
            <person name="Komaki H."/>
            <person name="Tamura T."/>
        </authorList>
    </citation>
    <scope>NUCLEOTIDE SEQUENCE</scope>
    <source>
        <strain evidence="1">NBRC 16418</strain>
    </source>
</reference>
<accession>A0A8J4A6F4</accession>